<keyword evidence="2" id="KW-0479">Metal-binding</keyword>
<dbReference type="SUPFAM" id="SSF51735">
    <property type="entry name" value="NAD(P)-binding Rossmann-fold domains"/>
    <property type="match status" value="1"/>
</dbReference>
<dbReference type="SMART" id="SM00829">
    <property type="entry name" value="PKS_ER"/>
    <property type="match status" value="1"/>
</dbReference>
<accession>A0A261VBZ5</accession>
<comment type="caution">
    <text evidence="4">The sequence shown here is derived from an EMBL/GenBank/DDBJ whole genome shotgun (WGS) entry which is preliminary data.</text>
</comment>
<dbReference type="InterPro" id="IPR011032">
    <property type="entry name" value="GroES-like_sf"/>
</dbReference>
<name>A0A261VBZ5_9BORD</name>
<sequence length="337" mass="36552">MKAIAYTRNLPASDEQALIDIELPTPEPGPRDLRVRVHAISVNPVDVKIRNNRKPQDGKPEVIGWDAAGVVETVGEQVSLFKPGDRVWYAGALNRPGANSEQHLVDERLVGHMPDTLDFAQAAALPLTAITAWELLFDRLRVLDNLRPSQDAILVVGAAGGVGSILVQLARQLTGLTIIATASRPETQAWAKALGAHHVIDHSQPLAAQLAATGHAEVRYIAGLTQTDQHFAELVKAIAPQGALALIDDPAAIDVRQLKAKSASLHWEFMFARSMFQTPDMAAQHELLEQVARLIDAGRLKTTLGEHYGQINAANLRRAHAFIESGRARGKIVLEGF</sequence>
<gene>
    <name evidence="4" type="ORF">CAL22_15760</name>
</gene>
<evidence type="ECO:0000313" key="4">
    <source>
        <dbReference type="EMBL" id="OZI71301.1"/>
    </source>
</evidence>
<evidence type="ECO:0000313" key="5">
    <source>
        <dbReference type="Proteomes" id="UP000216429"/>
    </source>
</evidence>
<keyword evidence="2" id="KW-0862">Zinc</keyword>
<organism evidence="4 5">
    <name type="scientific">Bordetella genomosp. 12</name>
    <dbReference type="NCBI Taxonomy" id="463035"/>
    <lineage>
        <taxon>Bacteria</taxon>
        <taxon>Pseudomonadati</taxon>
        <taxon>Pseudomonadota</taxon>
        <taxon>Betaproteobacteria</taxon>
        <taxon>Burkholderiales</taxon>
        <taxon>Alcaligenaceae</taxon>
        <taxon>Bordetella</taxon>
    </lineage>
</organism>
<dbReference type="SUPFAM" id="SSF50129">
    <property type="entry name" value="GroES-like"/>
    <property type="match status" value="1"/>
</dbReference>
<dbReference type="GO" id="GO:0008270">
    <property type="term" value="F:zinc ion binding"/>
    <property type="evidence" value="ECO:0007669"/>
    <property type="project" value="InterPro"/>
</dbReference>
<dbReference type="AlphaFoldDB" id="A0A261VBZ5"/>
<dbReference type="Proteomes" id="UP000216429">
    <property type="component" value="Unassembled WGS sequence"/>
</dbReference>
<dbReference type="EMBL" id="NEVU01000003">
    <property type="protein sequence ID" value="OZI71301.1"/>
    <property type="molecule type" value="Genomic_DNA"/>
</dbReference>
<dbReference type="OrthoDB" id="9785812at2"/>
<comment type="similarity">
    <text evidence="2">Belongs to the zinc-containing alcohol dehydrogenase family. Quinone oxidoreductase subfamily.</text>
</comment>
<dbReference type="Gene3D" id="3.40.50.720">
    <property type="entry name" value="NAD(P)-binding Rossmann-like Domain"/>
    <property type="match status" value="1"/>
</dbReference>
<dbReference type="PANTHER" id="PTHR44154:SF1">
    <property type="entry name" value="QUINONE OXIDOREDUCTASE"/>
    <property type="match status" value="1"/>
</dbReference>
<protein>
    <recommendedName>
        <fullName evidence="2">Zinc-type alcohol dehydrogenase-like protein</fullName>
    </recommendedName>
</protein>
<dbReference type="InterPro" id="IPR020843">
    <property type="entry name" value="ER"/>
</dbReference>
<dbReference type="Pfam" id="PF13602">
    <property type="entry name" value="ADH_zinc_N_2"/>
    <property type="match status" value="1"/>
</dbReference>
<reference evidence="5" key="1">
    <citation type="submission" date="2017-05" db="EMBL/GenBank/DDBJ databases">
        <title>Complete and WGS of Bordetella genogroups.</title>
        <authorList>
            <person name="Spilker T."/>
            <person name="Lipuma J."/>
        </authorList>
    </citation>
    <scope>NUCLEOTIDE SEQUENCE [LARGE SCALE GENOMIC DNA]</scope>
    <source>
        <strain evidence="5">AU6712</strain>
    </source>
</reference>
<dbReference type="Pfam" id="PF08240">
    <property type="entry name" value="ADH_N"/>
    <property type="match status" value="1"/>
</dbReference>
<dbReference type="InterPro" id="IPR014182">
    <property type="entry name" value="ADH_Zn_typ-1"/>
</dbReference>
<dbReference type="InterPro" id="IPR013154">
    <property type="entry name" value="ADH-like_N"/>
</dbReference>
<proteinExistence type="inferred from homology"/>
<keyword evidence="1" id="KW-0521">NADP</keyword>
<keyword evidence="5" id="KW-1185">Reference proteome</keyword>
<evidence type="ECO:0000256" key="1">
    <source>
        <dbReference type="ARBA" id="ARBA00022857"/>
    </source>
</evidence>
<dbReference type="NCBIfam" id="TIGR02817">
    <property type="entry name" value="adh_fam_1"/>
    <property type="match status" value="1"/>
</dbReference>
<keyword evidence="2" id="KW-0560">Oxidoreductase</keyword>
<feature type="domain" description="Enoyl reductase (ER)" evidence="3">
    <location>
        <begin position="12"/>
        <end position="334"/>
    </location>
</feature>
<dbReference type="GO" id="GO:0016491">
    <property type="term" value="F:oxidoreductase activity"/>
    <property type="evidence" value="ECO:0007669"/>
    <property type="project" value="UniProtKB-KW"/>
</dbReference>
<dbReference type="RefSeq" id="WP_094814845.1">
    <property type="nucleotide sequence ID" value="NZ_NEVU01000003.1"/>
</dbReference>
<dbReference type="Gene3D" id="3.90.180.10">
    <property type="entry name" value="Medium-chain alcohol dehydrogenases, catalytic domain"/>
    <property type="match status" value="1"/>
</dbReference>
<evidence type="ECO:0000256" key="2">
    <source>
        <dbReference type="RuleBase" id="RU364000"/>
    </source>
</evidence>
<dbReference type="InterPro" id="IPR051603">
    <property type="entry name" value="Zinc-ADH_QOR/CCCR"/>
</dbReference>
<evidence type="ECO:0000259" key="3">
    <source>
        <dbReference type="SMART" id="SM00829"/>
    </source>
</evidence>
<dbReference type="CDD" id="cd08252">
    <property type="entry name" value="AL_MDR"/>
    <property type="match status" value="1"/>
</dbReference>
<dbReference type="InterPro" id="IPR036291">
    <property type="entry name" value="NAD(P)-bd_dom_sf"/>
</dbReference>
<dbReference type="PANTHER" id="PTHR44154">
    <property type="entry name" value="QUINONE OXIDOREDUCTASE"/>
    <property type="match status" value="1"/>
</dbReference>